<protein>
    <submittedName>
        <fullName evidence="2">Uncharacterized protein</fullName>
    </submittedName>
</protein>
<accession>A0A4R0X941</accession>
<feature type="non-terminal residue" evidence="2">
    <location>
        <position position="1"/>
    </location>
</feature>
<proteinExistence type="predicted"/>
<gene>
    <name evidence="2" type="ORF">BZM27_24965</name>
</gene>
<evidence type="ECO:0000313" key="3">
    <source>
        <dbReference type="Proteomes" id="UP000294200"/>
    </source>
</evidence>
<reference evidence="2 3" key="1">
    <citation type="submission" date="2017-02" db="EMBL/GenBank/DDBJ databases">
        <title>Paraburkholderia sophoroidis sp. nov. and Paraburkholderia steynii sp. nov. rhizobial symbionts of the fynbos legume Hypocalyptus sophoroides.</title>
        <authorList>
            <person name="Steenkamp E.T."/>
            <person name="Beukes C.W."/>
            <person name="Van Zyl E."/>
            <person name="Avontuur J."/>
            <person name="Chan W.Y."/>
            <person name="Hassen A."/>
            <person name="Palmer M."/>
            <person name="Mthombeni L."/>
            <person name="Phalane F."/>
            <person name="Sereme K."/>
            <person name="Venter S.N."/>
        </authorList>
    </citation>
    <scope>NUCLEOTIDE SEQUENCE [LARGE SCALE GENOMIC DNA]</scope>
    <source>
        <strain evidence="2 3">HC1.1ba</strain>
    </source>
</reference>
<organism evidence="2 3">
    <name type="scientific">Paraburkholderia steynii</name>
    <dbReference type="NCBI Taxonomy" id="1245441"/>
    <lineage>
        <taxon>Bacteria</taxon>
        <taxon>Pseudomonadati</taxon>
        <taxon>Pseudomonadota</taxon>
        <taxon>Betaproteobacteria</taxon>
        <taxon>Burkholderiales</taxon>
        <taxon>Burkholderiaceae</taxon>
        <taxon>Paraburkholderia</taxon>
    </lineage>
</organism>
<keyword evidence="3" id="KW-1185">Reference proteome</keyword>
<sequence length="62" mass="6941">VAIPATFERRSTGDRPARKEGSAGSGGFRRDAGDRPTTRAIESSFAWRRFGRRRRSRTAFLA</sequence>
<feature type="compositionally biased region" description="Basic and acidic residues" evidence="1">
    <location>
        <begin position="28"/>
        <end position="37"/>
    </location>
</feature>
<feature type="region of interest" description="Disordered" evidence="1">
    <location>
        <begin position="1"/>
        <end position="37"/>
    </location>
</feature>
<name>A0A4R0X941_9BURK</name>
<dbReference type="AlphaFoldDB" id="A0A4R0X941"/>
<evidence type="ECO:0000256" key="1">
    <source>
        <dbReference type="SAM" id="MobiDB-lite"/>
    </source>
</evidence>
<dbReference type="EMBL" id="MWML01000099">
    <property type="protein sequence ID" value="TCG06614.1"/>
    <property type="molecule type" value="Genomic_DNA"/>
</dbReference>
<evidence type="ECO:0000313" key="2">
    <source>
        <dbReference type="EMBL" id="TCG06614.1"/>
    </source>
</evidence>
<dbReference type="Proteomes" id="UP000294200">
    <property type="component" value="Unassembled WGS sequence"/>
</dbReference>
<comment type="caution">
    <text evidence="2">The sequence shown here is derived from an EMBL/GenBank/DDBJ whole genome shotgun (WGS) entry which is preliminary data.</text>
</comment>
<feature type="compositionally biased region" description="Basic and acidic residues" evidence="1">
    <location>
        <begin position="7"/>
        <end position="21"/>
    </location>
</feature>